<sequence length="144" mass="15825">MLPIYRLLARSGEGWGQPAYFQRQPPSSQIIEWEVCYCSAECATSALHDHHASHALRGLQASAHEALQAGQGFDPPAVHYAELAWPYTVAPPERRPVSAPAQAMPPPPQSTEKKEAAEADIEKPKSHKAQQQPATLYSLHEARP</sequence>
<evidence type="ECO:0000313" key="3">
    <source>
        <dbReference type="Proteomes" id="UP001190700"/>
    </source>
</evidence>
<dbReference type="EMBL" id="LGRX02009359">
    <property type="protein sequence ID" value="KAK3271804.1"/>
    <property type="molecule type" value="Genomic_DNA"/>
</dbReference>
<protein>
    <submittedName>
        <fullName evidence="2">Uncharacterized protein</fullName>
    </submittedName>
</protein>
<accession>A0AAE0L4S9</accession>
<proteinExistence type="predicted"/>
<evidence type="ECO:0000256" key="1">
    <source>
        <dbReference type="SAM" id="MobiDB-lite"/>
    </source>
</evidence>
<organism evidence="2 3">
    <name type="scientific">Cymbomonas tetramitiformis</name>
    <dbReference type="NCBI Taxonomy" id="36881"/>
    <lineage>
        <taxon>Eukaryota</taxon>
        <taxon>Viridiplantae</taxon>
        <taxon>Chlorophyta</taxon>
        <taxon>Pyramimonadophyceae</taxon>
        <taxon>Pyramimonadales</taxon>
        <taxon>Pyramimonadaceae</taxon>
        <taxon>Cymbomonas</taxon>
    </lineage>
</organism>
<gene>
    <name evidence="2" type="ORF">CYMTET_19871</name>
</gene>
<dbReference type="Proteomes" id="UP001190700">
    <property type="component" value="Unassembled WGS sequence"/>
</dbReference>
<feature type="region of interest" description="Disordered" evidence="1">
    <location>
        <begin position="91"/>
        <end position="144"/>
    </location>
</feature>
<comment type="caution">
    <text evidence="2">The sequence shown here is derived from an EMBL/GenBank/DDBJ whole genome shotgun (WGS) entry which is preliminary data.</text>
</comment>
<dbReference type="AlphaFoldDB" id="A0AAE0L4S9"/>
<evidence type="ECO:0000313" key="2">
    <source>
        <dbReference type="EMBL" id="KAK3271804.1"/>
    </source>
</evidence>
<feature type="compositionally biased region" description="Basic and acidic residues" evidence="1">
    <location>
        <begin position="111"/>
        <end position="124"/>
    </location>
</feature>
<keyword evidence="3" id="KW-1185">Reference proteome</keyword>
<name>A0AAE0L4S9_9CHLO</name>
<reference evidence="2 3" key="1">
    <citation type="journal article" date="2015" name="Genome Biol. Evol.">
        <title>Comparative Genomics of a Bacterivorous Green Alga Reveals Evolutionary Causalities and Consequences of Phago-Mixotrophic Mode of Nutrition.</title>
        <authorList>
            <person name="Burns J.A."/>
            <person name="Paasch A."/>
            <person name="Narechania A."/>
            <person name="Kim E."/>
        </authorList>
    </citation>
    <scope>NUCLEOTIDE SEQUENCE [LARGE SCALE GENOMIC DNA]</scope>
    <source>
        <strain evidence="2 3">PLY_AMNH</strain>
    </source>
</reference>